<dbReference type="AlphaFoldDB" id="A0A2B7XZ15"/>
<name>A0A2B7XZ15_POLH7</name>
<dbReference type="Proteomes" id="UP000224634">
    <property type="component" value="Unassembled WGS sequence"/>
</dbReference>
<dbReference type="EMBL" id="PDNA01000096">
    <property type="protein sequence ID" value="PGH14159.1"/>
    <property type="molecule type" value="Genomic_DNA"/>
</dbReference>
<comment type="caution">
    <text evidence="1">The sequence shown here is derived from an EMBL/GenBank/DDBJ whole genome shotgun (WGS) entry which is preliminary data.</text>
</comment>
<organism evidence="1 2">
    <name type="scientific">Polytolypa hystricis (strain UAMH7299)</name>
    <dbReference type="NCBI Taxonomy" id="1447883"/>
    <lineage>
        <taxon>Eukaryota</taxon>
        <taxon>Fungi</taxon>
        <taxon>Dikarya</taxon>
        <taxon>Ascomycota</taxon>
        <taxon>Pezizomycotina</taxon>
        <taxon>Eurotiomycetes</taxon>
        <taxon>Eurotiomycetidae</taxon>
        <taxon>Onygenales</taxon>
        <taxon>Onygenales incertae sedis</taxon>
        <taxon>Polytolypa</taxon>
    </lineage>
</organism>
<keyword evidence="2" id="KW-1185">Reference proteome</keyword>
<proteinExistence type="predicted"/>
<accession>A0A2B7XZ15</accession>
<evidence type="ECO:0000313" key="1">
    <source>
        <dbReference type="EMBL" id="PGH14159.1"/>
    </source>
</evidence>
<evidence type="ECO:0000313" key="2">
    <source>
        <dbReference type="Proteomes" id="UP000224634"/>
    </source>
</evidence>
<reference evidence="1 2" key="1">
    <citation type="submission" date="2017-10" db="EMBL/GenBank/DDBJ databases">
        <title>Comparative genomics in systemic dimorphic fungi from Ajellomycetaceae.</title>
        <authorList>
            <person name="Munoz J.F."/>
            <person name="Mcewen J.G."/>
            <person name="Clay O.K."/>
            <person name="Cuomo C.A."/>
        </authorList>
    </citation>
    <scope>NUCLEOTIDE SEQUENCE [LARGE SCALE GENOMIC DNA]</scope>
    <source>
        <strain evidence="1 2">UAMH7299</strain>
    </source>
</reference>
<sequence length="86" mass="9664">MKSKLEESQTTGPPEQVEQRKLFHALGSYSRVSMALPPRDESQEDEVDVELEAHMMKQGVPTPKFPVRIPPGVIHKLFAFPPALEP</sequence>
<gene>
    <name evidence="1" type="ORF">AJ80_06028</name>
</gene>
<protein>
    <submittedName>
        <fullName evidence="1">Uncharacterized protein</fullName>
    </submittedName>
</protein>